<comment type="caution">
    <text evidence="4">The sequence shown here is derived from an EMBL/GenBank/DDBJ whole genome shotgun (WGS) entry which is preliminary data.</text>
</comment>
<gene>
    <name evidence="4" type="ORF">F4V44_14330</name>
</gene>
<keyword evidence="1 2" id="KW-0732">Signal</keyword>
<dbReference type="EMBL" id="VYKL01000021">
    <property type="protein sequence ID" value="KAA9022915.1"/>
    <property type="molecule type" value="Genomic_DNA"/>
</dbReference>
<evidence type="ECO:0000313" key="5">
    <source>
        <dbReference type="Proteomes" id="UP000326671"/>
    </source>
</evidence>
<dbReference type="OrthoDB" id="174569at2"/>
<feature type="chain" id="PRO_5023880259" evidence="2">
    <location>
        <begin position="25"/>
        <end position="450"/>
    </location>
</feature>
<dbReference type="PROSITE" id="PS51272">
    <property type="entry name" value="SLH"/>
    <property type="match status" value="3"/>
</dbReference>
<evidence type="ECO:0000313" key="4">
    <source>
        <dbReference type="EMBL" id="KAA9022915.1"/>
    </source>
</evidence>
<proteinExistence type="predicted"/>
<accession>A0A5J5HS84</accession>
<dbReference type="PANTHER" id="PTHR43308">
    <property type="entry name" value="OUTER MEMBRANE PROTEIN ALPHA-RELATED"/>
    <property type="match status" value="1"/>
</dbReference>
<dbReference type="RefSeq" id="WP_150440707.1">
    <property type="nucleotide sequence ID" value="NZ_VYKL01000021.1"/>
</dbReference>
<evidence type="ECO:0000256" key="2">
    <source>
        <dbReference type="SAM" id="SignalP"/>
    </source>
</evidence>
<dbReference type="Proteomes" id="UP000326671">
    <property type="component" value="Unassembled WGS sequence"/>
</dbReference>
<feature type="domain" description="SLH" evidence="3">
    <location>
        <begin position="83"/>
        <end position="146"/>
    </location>
</feature>
<dbReference type="PANTHER" id="PTHR43308:SF5">
    <property type="entry name" value="S-LAYER PROTEIN _ PEPTIDOGLYCAN ENDO-BETA-N-ACETYLGLUCOSAMINIDASE"/>
    <property type="match status" value="1"/>
</dbReference>
<feature type="domain" description="SLH" evidence="3">
    <location>
        <begin position="23"/>
        <end position="82"/>
    </location>
</feature>
<dbReference type="InterPro" id="IPR001119">
    <property type="entry name" value="SLH_dom"/>
</dbReference>
<evidence type="ECO:0000256" key="1">
    <source>
        <dbReference type="ARBA" id="ARBA00022729"/>
    </source>
</evidence>
<dbReference type="AlphaFoldDB" id="A0A5J5HS84"/>
<reference evidence="4 5" key="1">
    <citation type="submission" date="2019-09" db="EMBL/GenBank/DDBJ databases">
        <title>Whole genome sequences of isolates from the Mars Exploration Rovers.</title>
        <authorList>
            <person name="Seuylemezian A."/>
            <person name="Vaishampayan P."/>
        </authorList>
    </citation>
    <scope>NUCLEOTIDE SEQUENCE [LARGE SCALE GENOMIC DNA]</scope>
    <source>
        <strain evidence="4 5">MER_TA_151</strain>
    </source>
</reference>
<dbReference type="InterPro" id="IPR038144">
    <property type="entry name" value="IPI"/>
</dbReference>
<keyword evidence="5" id="KW-1185">Reference proteome</keyword>
<dbReference type="InterPro" id="IPR051465">
    <property type="entry name" value="Cell_Envelope_Struct_Comp"/>
</dbReference>
<sequence>MQRFIRLAVFVVVLCLWAPSTGLAAGFYDVSKAYTFYDEVEFLASKQVITGFSDGSFKPEAGVTRAEAAIMIGRAVGLNGDPKDTHFSDVTANVTGSGYIASAVERGIISGFPDNTYRPYQQVTRAQMAIFLDKAFTLKNANPDNIFTDISENMIAYPSILNAYENGIVNGYSDATYKPDSSVVRGHFSAFLARALEPSFRSNPGFMVESVSGWDQEADVTEIDIDHEWIIRFNYELDEYGFEHLRDHIYIVRESDSQIQLLEPMIIDNLKIVHLPLWTLYDFDETYTLFIKEGLTSKTGKSLAEPVTIKFHTNKPEFTVKQSVEKDGVQFDLMADPSDEKVYVKVKATNTSGQPIPYTSGSGCDPGLKAALVTETAEGPVKTGSKWSTAANCTLAIRELTLQPGESIEIVEVLYPDVQSFDEEIYLQAVLPTGIVENPKKPIEVSVSLQ</sequence>
<feature type="signal peptide" evidence="2">
    <location>
        <begin position="1"/>
        <end position="24"/>
    </location>
</feature>
<dbReference type="Pfam" id="PF00395">
    <property type="entry name" value="SLH"/>
    <property type="match status" value="3"/>
</dbReference>
<evidence type="ECO:0000259" key="3">
    <source>
        <dbReference type="PROSITE" id="PS51272"/>
    </source>
</evidence>
<protein>
    <submittedName>
        <fullName evidence="4">S-layer homology domain-containing protein</fullName>
    </submittedName>
</protein>
<organism evidence="4 5">
    <name type="scientific">Niallia endozanthoxylica</name>
    <dbReference type="NCBI Taxonomy" id="2036016"/>
    <lineage>
        <taxon>Bacteria</taxon>
        <taxon>Bacillati</taxon>
        <taxon>Bacillota</taxon>
        <taxon>Bacilli</taxon>
        <taxon>Bacillales</taxon>
        <taxon>Bacillaceae</taxon>
        <taxon>Niallia</taxon>
    </lineage>
</organism>
<name>A0A5J5HS84_9BACI</name>
<feature type="domain" description="SLH" evidence="3">
    <location>
        <begin position="147"/>
        <end position="206"/>
    </location>
</feature>
<dbReference type="Gene3D" id="2.60.40.2360">
    <property type="entry name" value="Intracellular proteinase inhibitor BsuPI"/>
    <property type="match status" value="1"/>
</dbReference>